<reference evidence="11" key="2">
    <citation type="submission" date="2020-08" db="EMBL/GenBank/DDBJ databases">
        <authorList>
            <person name="Chen M."/>
            <person name="Teng W."/>
            <person name="Zhao L."/>
            <person name="Hu C."/>
            <person name="Zhou Y."/>
            <person name="Han B."/>
            <person name="Song L."/>
            <person name="Shu W."/>
        </authorList>
    </citation>
    <scope>NUCLEOTIDE SEQUENCE</scope>
    <source>
        <strain evidence="11">FACHB-1375</strain>
    </source>
</reference>
<comment type="subcellular location">
    <subcellularLocation>
        <location evidence="1">Cell membrane</location>
        <topology evidence="1">Multi-pass membrane protein</topology>
    </subcellularLocation>
</comment>
<feature type="transmembrane region" description="Helical" evidence="9">
    <location>
        <begin position="267"/>
        <end position="292"/>
    </location>
</feature>
<sequence>MVYSNPIEISVVVPLYNEEPNIDYLFERLHKVLDRMNTSYEIVCVNDGSKDNTLKCLIEHHLLDPAIKVVNLSRNFGKEVALTAGIDYSTGAAVVPIDADLQDPPELIEELVAKWREGYDVVYATRRSREGESLLKRLTAKAFYWSIGRMSRVPIPSNTGDFRLLDRRVVEAIKQMPERTRFMKGLFAWVGFKQTSVIFDRPQRYKGTTKWNYWRLWNFAIDGITSFSLVPLKVWGYIGFCISLISFIYASFLIIRTLIFGIDWPGYASLMVAVLFLGGIQLLTLGIMGEYLGRIYEEVKGRPLYFVRECYGFDQSSVLPVVTDRRETMNQF</sequence>
<evidence type="ECO:0000256" key="2">
    <source>
        <dbReference type="ARBA" id="ARBA00022475"/>
    </source>
</evidence>
<evidence type="ECO:0000256" key="9">
    <source>
        <dbReference type="SAM" id="Phobius"/>
    </source>
</evidence>
<accession>A0A926VES8</accession>
<comment type="similarity">
    <text evidence="8">Belongs to the glycosyltransferase 2 family. GtrB subfamily.</text>
</comment>
<keyword evidence="4" id="KW-0808">Transferase</keyword>
<protein>
    <submittedName>
        <fullName evidence="11">Glycosyltransferase family 2 protein</fullName>
    </submittedName>
</protein>
<feature type="transmembrane region" description="Helical" evidence="9">
    <location>
        <begin position="234"/>
        <end position="255"/>
    </location>
</feature>
<dbReference type="FunFam" id="3.90.550.10:FF:000079">
    <property type="entry name" value="Probable glycosyl transferase"/>
    <property type="match status" value="1"/>
</dbReference>
<evidence type="ECO:0000256" key="3">
    <source>
        <dbReference type="ARBA" id="ARBA00022676"/>
    </source>
</evidence>
<name>A0A926VES8_9CYAN</name>
<reference evidence="11" key="1">
    <citation type="journal article" date="2015" name="ISME J.">
        <title>Draft Genome Sequence of Streptomyces incarnatus NRRL8089, which Produces the Nucleoside Antibiotic Sinefungin.</title>
        <authorList>
            <person name="Oshima K."/>
            <person name="Hattori M."/>
            <person name="Shimizu H."/>
            <person name="Fukuda K."/>
            <person name="Nemoto M."/>
            <person name="Inagaki K."/>
            <person name="Tamura T."/>
        </authorList>
    </citation>
    <scope>NUCLEOTIDE SEQUENCE</scope>
    <source>
        <strain evidence="11">FACHB-1375</strain>
    </source>
</reference>
<comment type="caution">
    <text evidence="11">The sequence shown here is derived from an EMBL/GenBank/DDBJ whole genome shotgun (WGS) entry which is preliminary data.</text>
</comment>
<evidence type="ECO:0000313" key="12">
    <source>
        <dbReference type="Proteomes" id="UP000641646"/>
    </source>
</evidence>
<gene>
    <name evidence="11" type="ORF">H6G03_16145</name>
</gene>
<dbReference type="GO" id="GO:0016757">
    <property type="term" value="F:glycosyltransferase activity"/>
    <property type="evidence" value="ECO:0007669"/>
    <property type="project" value="UniProtKB-KW"/>
</dbReference>
<dbReference type="Gene3D" id="3.90.550.10">
    <property type="entry name" value="Spore Coat Polysaccharide Biosynthesis Protein SpsA, Chain A"/>
    <property type="match status" value="1"/>
</dbReference>
<dbReference type="Pfam" id="PF00535">
    <property type="entry name" value="Glycos_transf_2"/>
    <property type="match status" value="1"/>
</dbReference>
<dbReference type="PANTHER" id="PTHR48090:SF1">
    <property type="entry name" value="PROPHAGE BACTOPRENOL GLUCOSYL TRANSFERASE HOMOLOG"/>
    <property type="match status" value="1"/>
</dbReference>
<evidence type="ECO:0000313" key="11">
    <source>
        <dbReference type="EMBL" id="MBD2182611.1"/>
    </source>
</evidence>
<evidence type="ECO:0000256" key="6">
    <source>
        <dbReference type="ARBA" id="ARBA00022989"/>
    </source>
</evidence>
<evidence type="ECO:0000259" key="10">
    <source>
        <dbReference type="Pfam" id="PF00535"/>
    </source>
</evidence>
<evidence type="ECO:0000256" key="8">
    <source>
        <dbReference type="ARBA" id="ARBA00038152"/>
    </source>
</evidence>
<dbReference type="CDD" id="cd04187">
    <property type="entry name" value="DPM1_like_bac"/>
    <property type="match status" value="1"/>
</dbReference>
<evidence type="ECO:0000256" key="1">
    <source>
        <dbReference type="ARBA" id="ARBA00004651"/>
    </source>
</evidence>
<dbReference type="PANTHER" id="PTHR48090">
    <property type="entry name" value="UNDECAPRENYL-PHOSPHATE 4-DEOXY-4-FORMAMIDO-L-ARABINOSE TRANSFERASE-RELATED"/>
    <property type="match status" value="1"/>
</dbReference>
<dbReference type="InterPro" id="IPR001173">
    <property type="entry name" value="Glyco_trans_2-like"/>
</dbReference>
<keyword evidence="6 9" id="KW-1133">Transmembrane helix</keyword>
<evidence type="ECO:0000256" key="7">
    <source>
        <dbReference type="ARBA" id="ARBA00023136"/>
    </source>
</evidence>
<proteinExistence type="inferred from homology"/>
<dbReference type="EMBL" id="JACJPW010000039">
    <property type="protein sequence ID" value="MBD2182611.1"/>
    <property type="molecule type" value="Genomic_DNA"/>
</dbReference>
<evidence type="ECO:0000256" key="5">
    <source>
        <dbReference type="ARBA" id="ARBA00022692"/>
    </source>
</evidence>
<dbReference type="RefSeq" id="WP_190465497.1">
    <property type="nucleotide sequence ID" value="NZ_JACJPW010000039.1"/>
</dbReference>
<dbReference type="Proteomes" id="UP000641646">
    <property type="component" value="Unassembled WGS sequence"/>
</dbReference>
<evidence type="ECO:0000256" key="4">
    <source>
        <dbReference type="ARBA" id="ARBA00022679"/>
    </source>
</evidence>
<keyword evidence="5 9" id="KW-0812">Transmembrane</keyword>
<organism evidence="11 12">
    <name type="scientific">Aerosakkonema funiforme FACHB-1375</name>
    <dbReference type="NCBI Taxonomy" id="2949571"/>
    <lineage>
        <taxon>Bacteria</taxon>
        <taxon>Bacillati</taxon>
        <taxon>Cyanobacteriota</taxon>
        <taxon>Cyanophyceae</taxon>
        <taxon>Oscillatoriophycideae</taxon>
        <taxon>Aerosakkonematales</taxon>
        <taxon>Aerosakkonemataceae</taxon>
        <taxon>Aerosakkonema</taxon>
    </lineage>
</organism>
<dbReference type="SUPFAM" id="SSF53448">
    <property type="entry name" value="Nucleotide-diphospho-sugar transferases"/>
    <property type="match status" value="1"/>
</dbReference>
<dbReference type="InterPro" id="IPR050256">
    <property type="entry name" value="Glycosyltransferase_2"/>
</dbReference>
<keyword evidence="7 9" id="KW-0472">Membrane</keyword>
<dbReference type="InterPro" id="IPR029044">
    <property type="entry name" value="Nucleotide-diphossugar_trans"/>
</dbReference>
<keyword evidence="3" id="KW-0328">Glycosyltransferase</keyword>
<dbReference type="AlphaFoldDB" id="A0A926VES8"/>
<dbReference type="GO" id="GO:0005886">
    <property type="term" value="C:plasma membrane"/>
    <property type="evidence" value="ECO:0007669"/>
    <property type="project" value="UniProtKB-SubCell"/>
</dbReference>
<feature type="domain" description="Glycosyltransferase 2-like" evidence="10">
    <location>
        <begin position="10"/>
        <end position="172"/>
    </location>
</feature>
<keyword evidence="12" id="KW-1185">Reference proteome</keyword>
<keyword evidence="2" id="KW-1003">Cell membrane</keyword>